<proteinExistence type="predicted"/>
<gene>
    <name evidence="2" type="ORF">EVAR_4402_1</name>
</gene>
<organism evidence="2 3">
    <name type="scientific">Eumeta variegata</name>
    <name type="common">Bagworm moth</name>
    <name type="synonym">Eumeta japonica</name>
    <dbReference type="NCBI Taxonomy" id="151549"/>
    <lineage>
        <taxon>Eukaryota</taxon>
        <taxon>Metazoa</taxon>
        <taxon>Ecdysozoa</taxon>
        <taxon>Arthropoda</taxon>
        <taxon>Hexapoda</taxon>
        <taxon>Insecta</taxon>
        <taxon>Pterygota</taxon>
        <taxon>Neoptera</taxon>
        <taxon>Endopterygota</taxon>
        <taxon>Lepidoptera</taxon>
        <taxon>Glossata</taxon>
        <taxon>Ditrysia</taxon>
        <taxon>Tineoidea</taxon>
        <taxon>Psychidae</taxon>
        <taxon>Oiketicinae</taxon>
        <taxon>Eumeta</taxon>
    </lineage>
</organism>
<feature type="region of interest" description="Disordered" evidence="1">
    <location>
        <begin position="1"/>
        <end position="28"/>
    </location>
</feature>
<sequence length="95" mass="11082">MRWRCSGKFGRRRMRFQQSRKRAPSDGLTQSMMQLQLKPRPLPNMLVSGSRHCVPFSVGVRGVLLNRHRCVAQKKIVRIKVKQTVKTANFRYIDA</sequence>
<reference evidence="2 3" key="1">
    <citation type="journal article" date="2019" name="Commun. Biol.">
        <title>The bagworm genome reveals a unique fibroin gene that provides high tensile strength.</title>
        <authorList>
            <person name="Kono N."/>
            <person name="Nakamura H."/>
            <person name="Ohtoshi R."/>
            <person name="Tomita M."/>
            <person name="Numata K."/>
            <person name="Arakawa K."/>
        </authorList>
    </citation>
    <scope>NUCLEOTIDE SEQUENCE [LARGE SCALE GENOMIC DNA]</scope>
</reference>
<keyword evidence="3" id="KW-1185">Reference proteome</keyword>
<evidence type="ECO:0000313" key="3">
    <source>
        <dbReference type="Proteomes" id="UP000299102"/>
    </source>
</evidence>
<name>A0A4C1T127_EUMVA</name>
<dbReference type="EMBL" id="BGZK01000024">
    <property type="protein sequence ID" value="GBP06961.1"/>
    <property type="molecule type" value="Genomic_DNA"/>
</dbReference>
<comment type="caution">
    <text evidence="2">The sequence shown here is derived from an EMBL/GenBank/DDBJ whole genome shotgun (WGS) entry which is preliminary data.</text>
</comment>
<dbReference type="AlphaFoldDB" id="A0A4C1T127"/>
<accession>A0A4C1T127</accession>
<evidence type="ECO:0000313" key="2">
    <source>
        <dbReference type="EMBL" id="GBP06961.1"/>
    </source>
</evidence>
<dbReference type="Proteomes" id="UP000299102">
    <property type="component" value="Unassembled WGS sequence"/>
</dbReference>
<feature type="compositionally biased region" description="Basic residues" evidence="1">
    <location>
        <begin position="1"/>
        <end position="22"/>
    </location>
</feature>
<evidence type="ECO:0000256" key="1">
    <source>
        <dbReference type="SAM" id="MobiDB-lite"/>
    </source>
</evidence>
<protein>
    <submittedName>
        <fullName evidence="2">Uncharacterized protein</fullName>
    </submittedName>
</protein>